<accession>A0ABU7SR38</accession>
<gene>
    <name evidence="1" type="ORF">PS396_01610</name>
</gene>
<sequence length="263" mass="29926">MAKPHNQSKILQQVAKDSGTYTEDYLNSCGLLSAPQVSAATGVREETLYELSDRIGRVQNNNVGIQQGDIVSVDIRSSAEHEGIVNQCVLPARGFAPTVIDHIKEHQNFKESLVLIPFFNDDYYFSPDNETVWGYRKKTRALKQLTPHPGSSSYTFRDNSGLRYNFTVADIKDLIANPTVKADDLITKDDIIKRCGLSKSIWDNRKLSRLLPYSTRHNRYDGAGKKVSGWDQEYVNNVIQNNSDKFQAKKYPPFRYLLLFLTR</sequence>
<evidence type="ECO:0000313" key="2">
    <source>
        <dbReference type="Proteomes" id="UP001335665"/>
    </source>
</evidence>
<dbReference type="EMBL" id="JAQSFA010000002">
    <property type="protein sequence ID" value="MEE6700519.1"/>
    <property type="molecule type" value="Genomic_DNA"/>
</dbReference>
<proteinExistence type="predicted"/>
<evidence type="ECO:0000313" key="1">
    <source>
        <dbReference type="EMBL" id="MEE6700519.1"/>
    </source>
</evidence>
<protein>
    <submittedName>
        <fullName evidence="1">Uncharacterized protein</fullName>
    </submittedName>
</protein>
<organism evidence="1 2">
    <name type="scientific">Limosilactobacillus pontis</name>
    <dbReference type="NCBI Taxonomy" id="35787"/>
    <lineage>
        <taxon>Bacteria</taxon>
        <taxon>Bacillati</taxon>
        <taxon>Bacillota</taxon>
        <taxon>Bacilli</taxon>
        <taxon>Lactobacillales</taxon>
        <taxon>Lactobacillaceae</taxon>
        <taxon>Limosilactobacillus</taxon>
    </lineage>
</organism>
<reference evidence="1 2" key="1">
    <citation type="submission" date="2023-02" db="EMBL/GenBank/DDBJ databases">
        <title>The predominant lactic acid bacteria and yeasts involved in the spontaneous fermentation of millet during the production of the traditional porridge Hausa koko in Ghana.</title>
        <authorList>
            <person name="Atter A."/>
            <person name="Diaz M."/>
        </authorList>
    </citation>
    <scope>NUCLEOTIDE SEQUENCE [LARGE SCALE GENOMIC DNA]</scope>
    <source>
        <strain evidence="1 2">FI11552</strain>
    </source>
</reference>
<name>A0ABU7SR38_9LACO</name>
<comment type="caution">
    <text evidence="1">The sequence shown here is derived from an EMBL/GenBank/DDBJ whole genome shotgun (WGS) entry which is preliminary data.</text>
</comment>
<dbReference type="Proteomes" id="UP001335665">
    <property type="component" value="Unassembled WGS sequence"/>
</dbReference>
<dbReference type="RefSeq" id="WP_331192144.1">
    <property type="nucleotide sequence ID" value="NZ_JAQSEO010000002.1"/>
</dbReference>
<keyword evidence="2" id="KW-1185">Reference proteome</keyword>